<dbReference type="Proteomes" id="UP000613011">
    <property type="component" value="Unassembled WGS sequence"/>
</dbReference>
<evidence type="ECO:0000313" key="3">
    <source>
        <dbReference type="Proteomes" id="UP000613011"/>
    </source>
</evidence>
<comment type="caution">
    <text evidence="2">The sequence shown here is derived from an EMBL/GenBank/DDBJ whole genome shotgun (WGS) entry which is preliminary data.</text>
</comment>
<feature type="domain" description="Recombinase-like" evidence="1">
    <location>
        <begin position="10"/>
        <end position="68"/>
    </location>
</feature>
<evidence type="ECO:0000259" key="1">
    <source>
        <dbReference type="Pfam" id="PF20552"/>
    </source>
</evidence>
<dbReference type="RefSeq" id="WP_201683760.1">
    <property type="nucleotide sequence ID" value="NZ_JAEQNA010000003.1"/>
</dbReference>
<sequence>MDVERVLRLRSNQPSDLEERLGAALEQALAQGVSQLDVLCAFVNGQGLRDPDGSEWTAQRLVQFLRQLP</sequence>
<organism evidence="2 3">
    <name type="scientific">Ramlibacter aurantiacus</name>
    <dbReference type="NCBI Taxonomy" id="2801330"/>
    <lineage>
        <taxon>Bacteria</taxon>
        <taxon>Pseudomonadati</taxon>
        <taxon>Pseudomonadota</taxon>
        <taxon>Betaproteobacteria</taxon>
        <taxon>Burkholderiales</taxon>
        <taxon>Comamonadaceae</taxon>
        <taxon>Ramlibacter</taxon>
    </lineage>
</organism>
<gene>
    <name evidence="2" type="ORF">JI739_10000</name>
</gene>
<dbReference type="Pfam" id="PF20552">
    <property type="entry name" value="HTH_62"/>
    <property type="match status" value="1"/>
</dbReference>
<dbReference type="EMBL" id="JAEQNA010000003">
    <property type="protein sequence ID" value="MBL0420675.1"/>
    <property type="molecule type" value="Genomic_DNA"/>
</dbReference>
<name>A0A936ZT54_9BURK</name>
<proteinExistence type="predicted"/>
<dbReference type="AlphaFoldDB" id="A0A936ZT54"/>
<reference evidence="2" key="1">
    <citation type="submission" date="2021-01" db="EMBL/GenBank/DDBJ databases">
        <title>Ramlibacter sp. strain AW1 16S ribosomal RNA gene Genome sequencing and assembly.</title>
        <authorList>
            <person name="Kang M."/>
        </authorList>
    </citation>
    <scope>NUCLEOTIDE SEQUENCE</scope>
    <source>
        <strain evidence="2">AW1</strain>
    </source>
</reference>
<dbReference type="InterPro" id="IPR046789">
    <property type="entry name" value="HTH_62"/>
</dbReference>
<keyword evidence="3" id="KW-1185">Reference proteome</keyword>
<evidence type="ECO:0000313" key="2">
    <source>
        <dbReference type="EMBL" id="MBL0420675.1"/>
    </source>
</evidence>
<protein>
    <recommendedName>
        <fullName evidence="1">Recombinase-like domain-containing protein</fullName>
    </recommendedName>
</protein>
<accession>A0A936ZT54</accession>